<keyword evidence="13" id="KW-1185">Reference proteome</keyword>
<evidence type="ECO:0000256" key="1">
    <source>
        <dbReference type="ARBA" id="ARBA00004141"/>
    </source>
</evidence>
<evidence type="ECO:0000256" key="2">
    <source>
        <dbReference type="ARBA" id="ARBA00022448"/>
    </source>
</evidence>
<dbReference type="STRING" id="1555112.LIP_1510"/>
<evidence type="ECO:0000313" key="12">
    <source>
        <dbReference type="EMBL" id="BAS27358.1"/>
    </source>
</evidence>
<keyword evidence="4 10" id="KW-0812">Transmembrane</keyword>
<dbReference type="OrthoDB" id="5398501at2"/>
<dbReference type="KEGG" id="lpil:LIP_1510"/>
<organism evidence="12 13">
    <name type="scientific">Limnochorda pilosa</name>
    <dbReference type="NCBI Taxonomy" id="1555112"/>
    <lineage>
        <taxon>Bacteria</taxon>
        <taxon>Bacillati</taxon>
        <taxon>Bacillota</taxon>
        <taxon>Limnochordia</taxon>
        <taxon>Limnochordales</taxon>
        <taxon>Limnochordaceae</taxon>
        <taxon>Limnochorda</taxon>
    </lineage>
</organism>
<dbReference type="PROSITE" id="PS51003">
    <property type="entry name" value="CYTB_CTER"/>
    <property type="match status" value="1"/>
</dbReference>
<dbReference type="Proteomes" id="UP000065807">
    <property type="component" value="Chromosome"/>
</dbReference>
<dbReference type="AlphaFoldDB" id="A0A0K2SJR6"/>
<feature type="transmembrane region" description="Helical" evidence="10">
    <location>
        <begin position="135"/>
        <end position="154"/>
    </location>
</feature>
<dbReference type="GO" id="GO:0016020">
    <property type="term" value="C:membrane"/>
    <property type="evidence" value="ECO:0007669"/>
    <property type="project" value="UniProtKB-SubCell"/>
</dbReference>
<evidence type="ECO:0000256" key="6">
    <source>
        <dbReference type="ARBA" id="ARBA00022982"/>
    </source>
</evidence>
<evidence type="ECO:0000256" key="7">
    <source>
        <dbReference type="ARBA" id="ARBA00022989"/>
    </source>
</evidence>
<evidence type="ECO:0000256" key="8">
    <source>
        <dbReference type="ARBA" id="ARBA00023004"/>
    </source>
</evidence>
<keyword evidence="6" id="KW-0249">Electron transport</keyword>
<keyword evidence="9 10" id="KW-0472">Membrane</keyword>
<dbReference type="GO" id="GO:0046872">
    <property type="term" value="F:metal ion binding"/>
    <property type="evidence" value="ECO:0007669"/>
    <property type="project" value="UniProtKB-KW"/>
</dbReference>
<dbReference type="InterPro" id="IPR005798">
    <property type="entry name" value="Cyt_b/b6_C"/>
</dbReference>
<dbReference type="Gene3D" id="1.20.810.10">
    <property type="entry name" value="Cytochrome Bc1 Complex, Chain C"/>
    <property type="match status" value="1"/>
</dbReference>
<accession>A0A0K2SJR6</accession>
<comment type="subcellular location">
    <subcellularLocation>
        <location evidence="1">Membrane</location>
        <topology evidence="1">Multi-pass membrane protein</topology>
    </subcellularLocation>
</comment>
<dbReference type="EMBL" id="AP014924">
    <property type="protein sequence ID" value="BAS27358.1"/>
    <property type="molecule type" value="Genomic_DNA"/>
</dbReference>
<dbReference type="InterPro" id="IPR036150">
    <property type="entry name" value="Cyt_b/b6_C_sf"/>
</dbReference>
<feature type="transmembrane region" description="Helical" evidence="10">
    <location>
        <begin position="189"/>
        <end position="210"/>
    </location>
</feature>
<evidence type="ECO:0000256" key="9">
    <source>
        <dbReference type="ARBA" id="ARBA00023136"/>
    </source>
</evidence>
<evidence type="ECO:0000256" key="5">
    <source>
        <dbReference type="ARBA" id="ARBA00022723"/>
    </source>
</evidence>
<gene>
    <name evidence="12" type="ORF">LIP_1510</name>
</gene>
<protein>
    <submittedName>
        <fullName evidence="12">Menaquinol-cytochrome C reductase</fullName>
    </submittedName>
</protein>
<dbReference type="SUPFAM" id="SSF81648">
    <property type="entry name" value="a domain/subunit of cytochrome bc1 complex (Ubiquinol-cytochrome c reductase)"/>
    <property type="match status" value="1"/>
</dbReference>
<dbReference type="RefSeq" id="WP_068136091.1">
    <property type="nucleotide sequence ID" value="NZ_AP014924.1"/>
</dbReference>
<name>A0A0K2SJR6_LIMPI</name>
<keyword evidence="2" id="KW-0813">Transport</keyword>
<keyword evidence="3" id="KW-0349">Heme</keyword>
<evidence type="ECO:0000256" key="3">
    <source>
        <dbReference type="ARBA" id="ARBA00022617"/>
    </source>
</evidence>
<keyword evidence="5" id="KW-0479">Metal-binding</keyword>
<sequence>MEQKEPLRPLRKGAPRARSPVVEKVVARREQRVYVWPYLVSVEMMGALVFLVLLSIMSVVIKAPLGSLANPELTPDPAKAPWYFLGLQELLLHMNASLAGVIVPTAALLGLAALPYVDRRRKGTGIWFSGPKGPAIAGFSAFYTIAWELALIFMDEWLMVPGGEAHGIRPYIIHLMSPLNLHPIIPETIGGWIVPILFMLFIPYSLTVIVRRHWKADTRDVAIALYTFFVASFLVLTVVGTAFRGHGMRLMWPWEVGRPVGF</sequence>
<feature type="transmembrane region" description="Helical" evidence="10">
    <location>
        <begin position="38"/>
        <end position="61"/>
    </location>
</feature>
<dbReference type="GO" id="GO:0016491">
    <property type="term" value="F:oxidoreductase activity"/>
    <property type="evidence" value="ECO:0007669"/>
    <property type="project" value="InterPro"/>
</dbReference>
<feature type="transmembrane region" description="Helical" evidence="10">
    <location>
        <begin position="90"/>
        <end position="114"/>
    </location>
</feature>
<evidence type="ECO:0000313" key="13">
    <source>
        <dbReference type="Proteomes" id="UP000065807"/>
    </source>
</evidence>
<dbReference type="InterPro" id="IPR027387">
    <property type="entry name" value="Cytb/b6-like_sf"/>
</dbReference>
<dbReference type="Pfam" id="PF00032">
    <property type="entry name" value="Cytochrom_B_C"/>
    <property type="match status" value="1"/>
</dbReference>
<keyword evidence="8" id="KW-0408">Iron</keyword>
<reference evidence="13" key="2">
    <citation type="journal article" date="2016" name="Int. J. Syst. Evol. Microbiol.">
        <title>Complete genome sequence and cell structure of Limnochorda pilosa, a Gram-negative spore-former within the phylum Firmicutes.</title>
        <authorList>
            <person name="Watanabe M."/>
            <person name="Kojima H."/>
            <person name="Fukui M."/>
        </authorList>
    </citation>
    <scope>NUCLEOTIDE SEQUENCE [LARGE SCALE GENOMIC DNA]</scope>
    <source>
        <strain evidence="13">HC45</strain>
    </source>
</reference>
<feature type="domain" description="Cytochrome b/b6 C-terminal region profile" evidence="11">
    <location>
        <begin position="25"/>
        <end position="134"/>
    </location>
</feature>
<evidence type="ECO:0000256" key="10">
    <source>
        <dbReference type="SAM" id="Phobius"/>
    </source>
</evidence>
<feature type="transmembrane region" description="Helical" evidence="10">
    <location>
        <begin position="222"/>
        <end position="243"/>
    </location>
</feature>
<evidence type="ECO:0000259" key="11">
    <source>
        <dbReference type="PROSITE" id="PS51003"/>
    </source>
</evidence>
<dbReference type="GO" id="GO:0009055">
    <property type="term" value="F:electron transfer activity"/>
    <property type="evidence" value="ECO:0007669"/>
    <property type="project" value="InterPro"/>
</dbReference>
<keyword evidence="7 10" id="KW-1133">Transmembrane helix</keyword>
<reference evidence="13" key="1">
    <citation type="submission" date="2015-07" db="EMBL/GenBank/DDBJ databases">
        <title>Complete genome sequence and phylogenetic analysis of Limnochorda pilosa.</title>
        <authorList>
            <person name="Watanabe M."/>
            <person name="Kojima H."/>
            <person name="Fukui M."/>
        </authorList>
    </citation>
    <scope>NUCLEOTIDE SEQUENCE [LARGE SCALE GENOMIC DNA]</scope>
    <source>
        <strain evidence="13">HC45</strain>
    </source>
</reference>
<evidence type="ECO:0000256" key="4">
    <source>
        <dbReference type="ARBA" id="ARBA00022692"/>
    </source>
</evidence>
<proteinExistence type="predicted"/>